<evidence type="ECO:0000259" key="1">
    <source>
        <dbReference type="PROSITE" id="PS50181"/>
    </source>
</evidence>
<reference evidence="2 3" key="1">
    <citation type="submission" date="2018-06" db="EMBL/GenBank/DDBJ databases">
        <title>WGS assembly of Brassica rapa FPsc.</title>
        <authorList>
            <person name="Bowman J."/>
            <person name="Kohchi T."/>
            <person name="Yamato K."/>
            <person name="Jenkins J."/>
            <person name="Shu S."/>
            <person name="Ishizaki K."/>
            <person name="Yamaoka S."/>
            <person name="Nishihama R."/>
            <person name="Nakamura Y."/>
            <person name="Berger F."/>
            <person name="Adam C."/>
            <person name="Aki S."/>
            <person name="Althoff F."/>
            <person name="Araki T."/>
            <person name="Arteaga-Vazquez M."/>
            <person name="Balasubrmanian S."/>
            <person name="Bauer D."/>
            <person name="Boehm C."/>
            <person name="Briginshaw L."/>
            <person name="Caballero-Perez J."/>
            <person name="Catarino B."/>
            <person name="Chen F."/>
            <person name="Chiyoda S."/>
            <person name="Chovatia M."/>
            <person name="Davies K."/>
            <person name="Delmans M."/>
            <person name="Demura T."/>
            <person name="Dierschke T."/>
            <person name="Dolan L."/>
            <person name="Dorantes-Acosta A."/>
            <person name="Eklund D."/>
            <person name="Florent S."/>
            <person name="Flores-Sandoval E."/>
            <person name="Fujiyama A."/>
            <person name="Fukuzawa H."/>
            <person name="Galik B."/>
            <person name="Grimanelli D."/>
            <person name="Grimwood J."/>
            <person name="Grossniklaus U."/>
            <person name="Hamada T."/>
            <person name="Haseloff J."/>
            <person name="Hetherington A."/>
            <person name="Higo A."/>
            <person name="Hirakawa Y."/>
            <person name="Hundley H."/>
            <person name="Ikeda Y."/>
            <person name="Inoue K."/>
            <person name="Inoue S."/>
            <person name="Ishida S."/>
            <person name="Jia Q."/>
            <person name="Kakita M."/>
            <person name="Kanazawa T."/>
            <person name="Kawai Y."/>
            <person name="Kawashima T."/>
            <person name="Kennedy M."/>
            <person name="Kinose K."/>
            <person name="Kinoshita T."/>
            <person name="Kohara Y."/>
            <person name="Koide E."/>
            <person name="Komatsu K."/>
            <person name="Kopischke S."/>
            <person name="Kubo M."/>
            <person name="Kyozuka J."/>
            <person name="Lagercrantz U."/>
            <person name="Lin S."/>
            <person name="Lindquist E."/>
            <person name="Lipzen A."/>
            <person name="Lu C."/>
            <person name="Luna E."/>
            <person name="Martienssen R."/>
            <person name="Minamino N."/>
            <person name="Mizutani M."/>
            <person name="Mizutani M."/>
            <person name="Mochizuki N."/>
            <person name="Monte I."/>
            <person name="Mosher R."/>
            <person name="Nagasaki H."/>
            <person name="Nakagami H."/>
            <person name="Naramoto S."/>
            <person name="Nishitani K."/>
            <person name="Ohtani M."/>
            <person name="Okamoto T."/>
            <person name="Okumura M."/>
            <person name="Phillips J."/>
            <person name="Pollak B."/>
            <person name="Reinders A."/>
            <person name="Roevekamp M."/>
            <person name="Sano R."/>
            <person name="Sawa S."/>
            <person name="Schmid M."/>
            <person name="Shirakawa M."/>
            <person name="Solano R."/>
            <person name="Spunde A."/>
            <person name="Suetsugu N."/>
            <person name="Sugano S."/>
            <person name="Sugiyama A."/>
            <person name="Sun R."/>
            <person name="Suzuki Y."/>
            <person name="Takenaka M."/>
            <person name="Takezawa D."/>
            <person name="Tomogane H."/>
            <person name="Tsuzuki M."/>
            <person name="Ueda T."/>
            <person name="Umeda M."/>
            <person name="Ward J."/>
            <person name="Watanabe Y."/>
            <person name="Yazaki K."/>
            <person name="Yokoyama R."/>
            <person name="Yoshitake Y."/>
            <person name="Yotsui I."/>
            <person name="Zachgo S."/>
            <person name="Schmutz J."/>
        </authorList>
    </citation>
    <scope>NUCLEOTIDE SEQUENCE [LARGE SCALE GENOMIC DNA]</scope>
    <source>
        <strain evidence="3">cv. B-3</strain>
    </source>
</reference>
<dbReference type="InterPro" id="IPR013187">
    <property type="entry name" value="F-box-assoc_dom_typ3"/>
</dbReference>
<dbReference type="Pfam" id="PF00646">
    <property type="entry name" value="F-box"/>
    <property type="match status" value="1"/>
</dbReference>
<evidence type="ECO:0000313" key="2">
    <source>
        <dbReference type="EMBL" id="RID76870.1"/>
    </source>
</evidence>
<dbReference type="Gene3D" id="1.20.1280.50">
    <property type="match status" value="1"/>
</dbReference>
<evidence type="ECO:0000313" key="3">
    <source>
        <dbReference type="Proteomes" id="UP000264353"/>
    </source>
</evidence>
<dbReference type="PANTHER" id="PTHR31111:SF138">
    <property type="entry name" value="F-BOX ASSOCIATED DOMAIN-CONTAINING PROTEIN"/>
    <property type="match status" value="1"/>
</dbReference>
<sequence length="398" mass="45607">MSAIQWKKWLSKAVGRGRRHKLDCLMVALEIPWDLMIEILTRLPAKSLMRFKCVSKTWSLLIRSRYFSNLYVTVASPRRPPCLYMKPRESQLLSLSSSTSNSVESFDLDLTMQGMGGHDMVVLRGLILYMVCGKACIYNPTTRQSVTLPVRPVIKFSQKVKGCDESIIYYFGHDPVLDQYKILCIVSTLLTSINSLTSEHWVYVLESGGFWKRIGFDCQPHIPTIGRLCISGVIYYLAYVSLSCYVLVSFDVRSEQFNMIQVPKELSGLIRDNPIGFIEYGGKPAIFDQTYLIQMGKVDLWVLEDGGAWSTKSLVLQPCQMHLLNESIKLLVRGTTQTDEVILAPCKLFSNYYLLYYDLRKNDLRKFNVGLTSDHWFGKPYADYILFDKNESILHLET</sequence>
<dbReference type="PANTHER" id="PTHR31111">
    <property type="entry name" value="BNAA05G37150D PROTEIN-RELATED"/>
    <property type="match status" value="1"/>
</dbReference>
<dbReference type="Proteomes" id="UP000264353">
    <property type="component" value="Chromosome A2"/>
</dbReference>
<accession>A0A398AMR8</accession>
<dbReference type="CDD" id="cd22157">
    <property type="entry name" value="F-box_AtFBW1-like"/>
    <property type="match status" value="1"/>
</dbReference>
<proteinExistence type="predicted"/>
<organism evidence="2 3">
    <name type="scientific">Brassica campestris</name>
    <name type="common">Field mustard</name>
    <dbReference type="NCBI Taxonomy" id="3711"/>
    <lineage>
        <taxon>Eukaryota</taxon>
        <taxon>Viridiplantae</taxon>
        <taxon>Streptophyta</taxon>
        <taxon>Embryophyta</taxon>
        <taxon>Tracheophyta</taxon>
        <taxon>Spermatophyta</taxon>
        <taxon>Magnoliopsida</taxon>
        <taxon>eudicotyledons</taxon>
        <taxon>Gunneridae</taxon>
        <taxon>Pentapetalae</taxon>
        <taxon>rosids</taxon>
        <taxon>malvids</taxon>
        <taxon>Brassicales</taxon>
        <taxon>Brassicaceae</taxon>
        <taxon>Brassiceae</taxon>
        <taxon>Brassica</taxon>
    </lineage>
</organism>
<dbReference type="Pfam" id="PF08268">
    <property type="entry name" value="FBA_3"/>
    <property type="match status" value="1"/>
</dbReference>
<gene>
    <name evidence="2" type="ORF">BRARA_B03820</name>
</gene>
<dbReference type="InterPro" id="IPR036047">
    <property type="entry name" value="F-box-like_dom_sf"/>
</dbReference>
<dbReference type="InterPro" id="IPR017451">
    <property type="entry name" value="F-box-assoc_interact_dom"/>
</dbReference>
<name>A0A398AMR8_BRACM</name>
<dbReference type="AlphaFoldDB" id="A0A398AMR8"/>
<dbReference type="EMBL" id="CM010629">
    <property type="protein sequence ID" value="RID76870.1"/>
    <property type="molecule type" value="Genomic_DNA"/>
</dbReference>
<dbReference type="InterPro" id="IPR001810">
    <property type="entry name" value="F-box_dom"/>
</dbReference>
<dbReference type="SUPFAM" id="SSF81383">
    <property type="entry name" value="F-box domain"/>
    <property type="match status" value="1"/>
</dbReference>
<dbReference type="PROSITE" id="PS50181">
    <property type="entry name" value="FBOX"/>
    <property type="match status" value="1"/>
</dbReference>
<feature type="domain" description="F-box" evidence="1">
    <location>
        <begin position="25"/>
        <end position="74"/>
    </location>
</feature>
<protein>
    <recommendedName>
        <fullName evidence="1">F-box domain-containing protein</fullName>
    </recommendedName>
</protein>
<dbReference type="NCBIfam" id="TIGR01640">
    <property type="entry name" value="F_box_assoc_1"/>
    <property type="match status" value="1"/>
</dbReference>
<dbReference type="SMART" id="SM00256">
    <property type="entry name" value="FBOX"/>
    <property type="match status" value="1"/>
</dbReference>